<dbReference type="InterPro" id="IPR036412">
    <property type="entry name" value="HAD-like_sf"/>
</dbReference>
<dbReference type="InterPro" id="IPR023214">
    <property type="entry name" value="HAD_sf"/>
</dbReference>
<comment type="caution">
    <text evidence="1">The sequence shown here is derived from an EMBL/GenBank/DDBJ whole genome shotgun (WGS) entry which is preliminary data.</text>
</comment>
<sequence>MNLTEMILRAASPYPAVALDVFDTLLKRDVARPTDLFLLRGEAFAQARVEAETQARTAAGREVTLAEIYARPPLAGYDPAAECALECRAAAANRPVWEAVRALRAQGKRLYYISDMYLPPEQINAMLTRCGYDRFDGGFVSSAYGVQKRSGKLFQRFLHETGLKAREVLFIGDDWRADVLGAALAGIRAWHLPKEQGAQAFPPAETAEDGALAAFVQNRVRGRAVDGEAVGFAVLGPLLTALCQWIHEKRKERPESRLYFLARDMYLTRQIYAVLYPGEPTQYLQVSRRSLCPLLLQRRAFAQLVEALPRQRLSGAQIAAYCGAACPPEYAAQTFDLKAGGEEARLYTLFHALTPPASAALALGYLRQSGLQGEDWLVDIGSGGTTQMLLESLCGCTLHGLQLSGDARLRKRRHGAAEVFLSLDRAQAALYWAGQPMLERMISQDVGATVAYAEEGDTYMPQQAAQRPEPLVQALQRGALAFAKAWQGGVLAGTAIRPQQAIAPFLHLTGQPTKQQAALLGDLTVEDGGVYPLAAPGSLRSYLRHPARARHDLAQARWKIGFLKRLLPWPLPYGRLYLAAKNQTER</sequence>
<keyword evidence="1" id="KW-0378">Hydrolase</keyword>
<dbReference type="EMBL" id="DXEI01000092">
    <property type="protein sequence ID" value="HIX95026.1"/>
    <property type="molecule type" value="Genomic_DNA"/>
</dbReference>
<dbReference type="AlphaFoldDB" id="A0A9D1Y1Q9"/>
<organism evidence="1 2">
    <name type="scientific">Candidatus Gemmiger excrementipullorum</name>
    <dbReference type="NCBI Taxonomy" id="2838610"/>
    <lineage>
        <taxon>Bacteria</taxon>
        <taxon>Bacillati</taxon>
        <taxon>Bacillota</taxon>
        <taxon>Clostridia</taxon>
        <taxon>Eubacteriales</taxon>
        <taxon>Gemmiger</taxon>
    </lineage>
</organism>
<dbReference type="Pfam" id="PF00702">
    <property type="entry name" value="Hydrolase"/>
    <property type="match status" value="1"/>
</dbReference>
<protein>
    <submittedName>
        <fullName evidence="1">HAD-IA family hydrolase</fullName>
    </submittedName>
</protein>
<reference evidence="1" key="1">
    <citation type="journal article" date="2021" name="PeerJ">
        <title>Extensive microbial diversity within the chicken gut microbiome revealed by metagenomics and culture.</title>
        <authorList>
            <person name="Gilroy R."/>
            <person name="Ravi A."/>
            <person name="Getino M."/>
            <person name="Pursley I."/>
            <person name="Horton D.L."/>
            <person name="Alikhan N.F."/>
            <person name="Baker D."/>
            <person name="Gharbi K."/>
            <person name="Hall N."/>
            <person name="Watson M."/>
            <person name="Adriaenssens E.M."/>
            <person name="Foster-Nyarko E."/>
            <person name="Jarju S."/>
            <person name="Secka A."/>
            <person name="Antonio M."/>
            <person name="Oren A."/>
            <person name="Chaudhuri R.R."/>
            <person name="La Ragione R."/>
            <person name="Hildebrand F."/>
            <person name="Pallen M.J."/>
        </authorList>
    </citation>
    <scope>NUCLEOTIDE SEQUENCE</scope>
    <source>
        <strain evidence="1">ChiHecec2B26-7398</strain>
    </source>
</reference>
<dbReference type="SUPFAM" id="SSF56784">
    <property type="entry name" value="HAD-like"/>
    <property type="match status" value="1"/>
</dbReference>
<dbReference type="NCBIfam" id="TIGR01549">
    <property type="entry name" value="HAD-SF-IA-v1"/>
    <property type="match status" value="1"/>
</dbReference>
<evidence type="ECO:0000313" key="2">
    <source>
        <dbReference type="Proteomes" id="UP000886751"/>
    </source>
</evidence>
<name>A0A9D1Y1Q9_9FIRM</name>
<dbReference type="GO" id="GO:0016787">
    <property type="term" value="F:hydrolase activity"/>
    <property type="evidence" value="ECO:0007669"/>
    <property type="project" value="UniProtKB-KW"/>
</dbReference>
<evidence type="ECO:0000313" key="1">
    <source>
        <dbReference type="EMBL" id="HIX95026.1"/>
    </source>
</evidence>
<proteinExistence type="predicted"/>
<gene>
    <name evidence="1" type="ORF">H9846_06180</name>
</gene>
<dbReference type="InterPro" id="IPR006439">
    <property type="entry name" value="HAD-SF_hydro_IA"/>
</dbReference>
<reference evidence="1" key="2">
    <citation type="submission" date="2021-04" db="EMBL/GenBank/DDBJ databases">
        <authorList>
            <person name="Gilroy R."/>
        </authorList>
    </citation>
    <scope>NUCLEOTIDE SEQUENCE</scope>
    <source>
        <strain evidence="1">ChiHecec2B26-7398</strain>
    </source>
</reference>
<dbReference type="Proteomes" id="UP000886751">
    <property type="component" value="Unassembled WGS sequence"/>
</dbReference>
<accession>A0A9D1Y1Q9</accession>
<dbReference type="Gene3D" id="3.40.50.1000">
    <property type="entry name" value="HAD superfamily/HAD-like"/>
    <property type="match status" value="1"/>
</dbReference>